<accession>A0ABX3GXY6</accession>
<dbReference type="InterPro" id="IPR001451">
    <property type="entry name" value="Hexapep"/>
</dbReference>
<dbReference type="Gene3D" id="2.160.10.10">
    <property type="entry name" value="Hexapeptide repeat proteins"/>
    <property type="match status" value="1"/>
</dbReference>
<dbReference type="InterPro" id="IPR018357">
    <property type="entry name" value="Hexapep_transf_CS"/>
</dbReference>
<organism evidence="7 8">
    <name type="scientific">Paenibacillus borealis</name>
    <dbReference type="NCBI Taxonomy" id="160799"/>
    <lineage>
        <taxon>Bacteria</taxon>
        <taxon>Bacillati</taxon>
        <taxon>Bacillota</taxon>
        <taxon>Bacilli</taxon>
        <taxon>Bacillales</taxon>
        <taxon>Paenibacillaceae</taxon>
        <taxon>Paenibacillus</taxon>
    </lineage>
</organism>
<comment type="caution">
    <text evidence="7">The sequence shown here is derived from an EMBL/GenBank/DDBJ whole genome shotgun (WGS) entry which is preliminary data.</text>
</comment>
<reference evidence="7 8" key="1">
    <citation type="submission" date="2016-10" db="EMBL/GenBank/DDBJ databases">
        <title>Paenibacillus species isolates.</title>
        <authorList>
            <person name="Beno S.M."/>
        </authorList>
    </citation>
    <scope>NUCLEOTIDE SEQUENCE [LARGE SCALE GENOMIC DNA]</scope>
    <source>
        <strain evidence="7 8">FSL H7-0744</strain>
    </source>
</reference>
<name>A0ABX3GXY6_PAEBO</name>
<evidence type="ECO:0000256" key="4">
    <source>
        <dbReference type="ARBA" id="ARBA00023315"/>
    </source>
</evidence>
<proteinExistence type="inferred from homology"/>
<keyword evidence="2 5" id="KW-0808">Transferase</keyword>
<protein>
    <recommendedName>
        <fullName evidence="5">Acetyltransferase</fullName>
        <ecNumber evidence="5">2.3.1.-</ecNumber>
    </recommendedName>
</protein>
<dbReference type="PANTHER" id="PTHR43017">
    <property type="entry name" value="GALACTOSIDE O-ACETYLTRANSFERASE"/>
    <property type="match status" value="1"/>
</dbReference>
<dbReference type="InterPro" id="IPR039369">
    <property type="entry name" value="LacA-like"/>
</dbReference>
<dbReference type="CDD" id="cd03357">
    <property type="entry name" value="LbH_MAT_GAT"/>
    <property type="match status" value="1"/>
</dbReference>
<evidence type="ECO:0000256" key="3">
    <source>
        <dbReference type="ARBA" id="ARBA00022737"/>
    </source>
</evidence>
<evidence type="ECO:0000313" key="7">
    <source>
        <dbReference type="EMBL" id="OMD37342.1"/>
    </source>
</evidence>
<dbReference type="EMBL" id="MPTB01000069">
    <property type="protein sequence ID" value="OMD37342.1"/>
    <property type="molecule type" value="Genomic_DNA"/>
</dbReference>
<comment type="similarity">
    <text evidence="1 5">Belongs to the transferase hexapeptide repeat family.</text>
</comment>
<dbReference type="SMART" id="SM01266">
    <property type="entry name" value="Mac"/>
    <property type="match status" value="1"/>
</dbReference>
<dbReference type="InterPro" id="IPR011004">
    <property type="entry name" value="Trimer_LpxA-like_sf"/>
</dbReference>
<evidence type="ECO:0000256" key="2">
    <source>
        <dbReference type="ARBA" id="ARBA00022679"/>
    </source>
</evidence>
<keyword evidence="3" id="KW-0677">Repeat</keyword>
<feature type="domain" description="Maltose/galactoside acetyltransferase" evidence="6">
    <location>
        <begin position="5"/>
        <end position="59"/>
    </location>
</feature>
<keyword evidence="8" id="KW-1185">Reference proteome</keyword>
<dbReference type="PANTHER" id="PTHR43017:SF1">
    <property type="entry name" value="ACETYLTRANSFERASE YJL218W-RELATED"/>
    <property type="match status" value="1"/>
</dbReference>
<dbReference type="Pfam" id="PF12464">
    <property type="entry name" value="Mac"/>
    <property type="match status" value="1"/>
</dbReference>
<evidence type="ECO:0000256" key="5">
    <source>
        <dbReference type="RuleBase" id="RU367021"/>
    </source>
</evidence>
<sequence>MATNKENMLAGKLYLAGSGDLARDHKKSRMLTRLFNNSTEEQLGYRVELLKELFCSTGESLYIEPPFRCDYGCNISIGNNFYANYDCIIIDVAPVTIGSNVLFGPRVGVYTAGHPIDAEVRNTMLEFGKPITIGNNVWVGANTVINPGVNIGNNVIIGSGAVVTKDIPDNVIAVGNPCKVLRTITDEDKQHWETLKDEYYRDIEIDQ</sequence>
<dbReference type="EC" id="2.3.1.-" evidence="5"/>
<dbReference type="PROSITE" id="PS00101">
    <property type="entry name" value="HEXAPEP_TRANSFERASES"/>
    <property type="match status" value="1"/>
</dbReference>
<dbReference type="InterPro" id="IPR024688">
    <property type="entry name" value="Mac_dom"/>
</dbReference>
<dbReference type="SUPFAM" id="SSF51161">
    <property type="entry name" value="Trimeric LpxA-like enzymes"/>
    <property type="match status" value="1"/>
</dbReference>
<dbReference type="RefSeq" id="WP_076114281.1">
    <property type="nucleotide sequence ID" value="NZ_MPTB01000069.1"/>
</dbReference>
<evidence type="ECO:0000313" key="8">
    <source>
        <dbReference type="Proteomes" id="UP000187412"/>
    </source>
</evidence>
<dbReference type="Pfam" id="PF00132">
    <property type="entry name" value="Hexapep"/>
    <property type="match status" value="1"/>
</dbReference>
<keyword evidence="4 5" id="KW-0012">Acyltransferase</keyword>
<evidence type="ECO:0000256" key="1">
    <source>
        <dbReference type="ARBA" id="ARBA00007274"/>
    </source>
</evidence>
<evidence type="ECO:0000259" key="6">
    <source>
        <dbReference type="SMART" id="SM01266"/>
    </source>
</evidence>
<gene>
    <name evidence="7" type="ORF">BSK56_31220</name>
</gene>
<dbReference type="Proteomes" id="UP000187412">
    <property type="component" value="Unassembled WGS sequence"/>
</dbReference>